<dbReference type="Pfam" id="PF03374">
    <property type="entry name" value="ANT"/>
    <property type="match status" value="1"/>
</dbReference>
<feature type="domain" description="Antirepressor protein C-terminal" evidence="1">
    <location>
        <begin position="119"/>
        <end position="220"/>
    </location>
</feature>
<dbReference type="AlphaFoldDB" id="A0A379FLW2"/>
<dbReference type="InterPro" id="IPR005039">
    <property type="entry name" value="Ant_C"/>
</dbReference>
<reference evidence="2 3" key="1">
    <citation type="submission" date="2018-06" db="EMBL/GenBank/DDBJ databases">
        <authorList>
            <consortium name="Pathogen Informatics"/>
            <person name="Doyle S."/>
        </authorList>
    </citation>
    <scope>NUCLEOTIDE SEQUENCE [LARGE SCALE GENOMIC DNA]</scope>
    <source>
        <strain evidence="2 3">NCTC11801</strain>
    </source>
</reference>
<name>A0A379FLW2_PRORE</name>
<evidence type="ECO:0000313" key="2">
    <source>
        <dbReference type="EMBL" id="SUC29648.1"/>
    </source>
</evidence>
<evidence type="ECO:0000259" key="1">
    <source>
        <dbReference type="Pfam" id="PF03374"/>
    </source>
</evidence>
<sequence>MNELSVKELTVTSIEISELVESRHDKVKQSIERLAKRGVIAFPPMGEKPTEGRPVSFYLFSGEKGKRDSIIVVAQLMPEFTARLVDRWQELENQNSLPQTLPEALRLAADLAEEKQQLESKLIEVAPKVDFVDRYVQATGSMTFRQVCKLLGAKENDFRCFLLDNKIAYRLNNILTPYQQHIDAGRFEMKTGVTKETAYSFSQARFTAKGVNWIAGKWMEHKAYA</sequence>
<proteinExistence type="predicted"/>
<dbReference type="Proteomes" id="UP000254208">
    <property type="component" value="Unassembled WGS sequence"/>
</dbReference>
<dbReference type="RefSeq" id="WP_115166525.1">
    <property type="nucleotide sequence ID" value="NZ_CP077317.1"/>
</dbReference>
<dbReference type="EMBL" id="UGTZ01000001">
    <property type="protein sequence ID" value="SUC29648.1"/>
    <property type="molecule type" value="Genomic_DNA"/>
</dbReference>
<dbReference type="GeneID" id="93671657"/>
<gene>
    <name evidence="2" type="ORF">NCTC11801_00551</name>
</gene>
<protein>
    <submittedName>
        <fullName evidence="2">Uncharacterized phage-encoded protein</fullName>
    </submittedName>
</protein>
<dbReference type="GO" id="GO:0003677">
    <property type="term" value="F:DNA binding"/>
    <property type="evidence" value="ECO:0007669"/>
    <property type="project" value="InterPro"/>
</dbReference>
<organism evidence="2 3">
    <name type="scientific">Providencia rettgeri</name>
    <dbReference type="NCBI Taxonomy" id="587"/>
    <lineage>
        <taxon>Bacteria</taxon>
        <taxon>Pseudomonadati</taxon>
        <taxon>Pseudomonadota</taxon>
        <taxon>Gammaproteobacteria</taxon>
        <taxon>Enterobacterales</taxon>
        <taxon>Morganellaceae</taxon>
        <taxon>Providencia</taxon>
    </lineage>
</organism>
<accession>A0A379FLW2</accession>
<evidence type="ECO:0000313" key="3">
    <source>
        <dbReference type="Proteomes" id="UP000254208"/>
    </source>
</evidence>